<dbReference type="InterPro" id="IPR035914">
    <property type="entry name" value="Sperma_CUB_dom_sf"/>
</dbReference>
<comment type="caution">
    <text evidence="7">The sequence shown here is derived from an EMBL/GenBank/DDBJ whole genome shotgun (WGS) entry which is preliminary data.</text>
</comment>
<keyword evidence="4" id="KW-1133">Transmembrane helix</keyword>
<dbReference type="Pfam" id="PF00431">
    <property type="entry name" value="CUB"/>
    <property type="match status" value="3"/>
</dbReference>
<keyword evidence="8" id="KW-1185">Reference proteome</keyword>
<keyword evidence="4" id="KW-0812">Transmembrane</keyword>
<dbReference type="SUPFAM" id="SSF49854">
    <property type="entry name" value="Spermadhesin, CUB domain"/>
    <property type="match status" value="3"/>
</dbReference>
<feature type="domain" description="CUB" evidence="6">
    <location>
        <begin position="20"/>
        <end position="150"/>
    </location>
</feature>
<feature type="signal peptide" evidence="5">
    <location>
        <begin position="1"/>
        <end position="20"/>
    </location>
</feature>
<protein>
    <recommendedName>
        <fullName evidence="6">CUB domain-containing protein</fullName>
    </recommendedName>
</protein>
<evidence type="ECO:0000256" key="2">
    <source>
        <dbReference type="ARBA" id="ARBA00023157"/>
    </source>
</evidence>
<keyword evidence="1" id="KW-0677">Repeat</keyword>
<accession>A0A1D1UWK5</accession>
<comment type="caution">
    <text evidence="3">Lacks conserved residue(s) required for the propagation of feature annotation.</text>
</comment>
<keyword evidence="2" id="KW-1015">Disulfide bond</keyword>
<dbReference type="EMBL" id="BDGG01000002">
    <property type="protein sequence ID" value="GAU91637.1"/>
    <property type="molecule type" value="Genomic_DNA"/>
</dbReference>
<dbReference type="Proteomes" id="UP000186922">
    <property type="component" value="Unassembled WGS sequence"/>
</dbReference>
<keyword evidence="4" id="KW-0472">Membrane</keyword>
<sequence>MKLPYLLCIAYVYLFDYVVCQTVSIAKIGNLDNLCDNTIPDQNHLISPRYPDRYPKGVRCVYEIRSPVNTRLEFELNEFELEIEFNEKCHDHFVLQETFRATTYQTKVELQCGTLPSGRKILASTNFVRAEFETDTSVEATGYNITIRAIDITQPLSTPTDDWIANNRPLSTADLIRSLQRSPCVDQLISVPVGQLVTFSSPGYPGLYPEYAICNYHFDSPPGTHIEFNAVDFHLEAPSRTDGCKYDTLTFQETVDGKTIVLGGKKFCGLEGPKLLSSTSNSVRAVFQSDLSNRETGFSITAISRCGSTIALSPNTSMIFSSDTHTELFSESAGRCVYNFVAPVDYNIEFTTSKYSPSTASFDNHNAKFRLGETINGIEVPLGTINLDSYAPFSGPIEPTTLRSRTNRVRGIFSTEPAGAAAQFNISIKVVSRYLVSLATNATTTFTSPGYPQLYPRSTNRTYDISAPKGYVIELTAMHFEMEPGSDTQCPYDWLGFFERIQKRIVPLGPKYCGNKGPQSLVSQTNHLKAVFVSDFSSQFTGFNITAKAVRPSANFSQSTSASVLKSFATSTIFKSSSHYILILLYVMVAWVGFHRGHLC</sequence>
<evidence type="ECO:0000256" key="5">
    <source>
        <dbReference type="SAM" id="SignalP"/>
    </source>
</evidence>
<evidence type="ECO:0000313" key="7">
    <source>
        <dbReference type="EMBL" id="GAU91637.1"/>
    </source>
</evidence>
<dbReference type="SMART" id="SM00042">
    <property type="entry name" value="CUB"/>
    <property type="match status" value="4"/>
</dbReference>
<feature type="domain" description="CUB" evidence="6">
    <location>
        <begin position="431"/>
        <end position="550"/>
    </location>
</feature>
<gene>
    <name evidence="7" type="primary">RvY_03858-1</name>
    <name evidence="7" type="synonym">RvY_03858.1</name>
    <name evidence="7" type="ORF">RvY_03858</name>
</gene>
<dbReference type="PROSITE" id="PS01180">
    <property type="entry name" value="CUB"/>
    <property type="match status" value="3"/>
</dbReference>
<feature type="domain" description="CUB" evidence="6">
    <location>
        <begin position="184"/>
        <end position="305"/>
    </location>
</feature>
<dbReference type="CDD" id="cd00041">
    <property type="entry name" value="CUB"/>
    <property type="match status" value="2"/>
</dbReference>
<feature type="chain" id="PRO_5008897722" description="CUB domain-containing protein" evidence="5">
    <location>
        <begin position="21"/>
        <end position="600"/>
    </location>
</feature>
<dbReference type="Gene3D" id="2.60.120.290">
    <property type="entry name" value="Spermadhesin, CUB domain"/>
    <property type="match status" value="3"/>
</dbReference>
<dbReference type="InterPro" id="IPR000859">
    <property type="entry name" value="CUB_dom"/>
</dbReference>
<name>A0A1D1UWK5_RAMVA</name>
<evidence type="ECO:0000256" key="4">
    <source>
        <dbReference type="SAM" id="Phobius"/>
    </source>
</evidence>
<dbReference type="PANTHER" id="PTHR24251">
    <property type="entry name" value="OVOCHYMASE-RELATED"/>
    <property type="match status" value="1"/>
</dbReference>
<evidence type="ECO:0000313" key="8">
    <source>
        <dbReference type="Proteomes" id="UP000186922"/>
    </source>
</evidence>
<proteinExistence type="predicted"/>
<evidence type="ECO:0000256" key="3">
    <source>
        <dbReference type="PROSITE-ProRule" id="PRU00059"/>
    </source>
</evidence>
<feature type="transmembrane region" description="Helical" evidence="4">
    <location>
        <begin position="577"/>
        <end position="594"/>
    </location>
</feature>
<reference evidence="7 8" key="1">
    <citation type="journal article" date="2016" name="Nat. Commun.">
        <title>Extremotolerant tardigrade genome and improved radiotolerance of human cultured cells by tardigrade-unique protein.</title>
        <authorList>
            <person name="Hashimoto T."/>
            <person name="Horikawa D.D."/>
            <person name="Saito Y."/>
            <person name="Kuwahara H."/>
            <person name="Kozuka-Hata H."/>
            <person name="Shin-I T."/>
            <person name="Minakuchi Y."/>
            <person name="Ohishi K."/>
            <person name="Motoyama A."/>
            <person name="Aizu T."/>
            <person name="Enomoto A."/>
            <person name="Kondo K."/>
            <person name="Tanaka S."/>
            <person name="Hara Y."/>
            <person name="Koshikawa S."/>
            <person name="Sagara H."/>
            <person name="Miura T."/>
            <person name="Yokobori S."/>
            <person name="Miyagawa K."/>
            <person name="Suzuki Y."/>
            <person name="Kubo T."/>
            <person name="Oyama M."/>
            <person name="Kohara Y."/>
            <person name="Fujiyama A."/>
            <person name="Arakawa K."/>
            <person name="Katayama T."/>
            <person name="Toyoda A."/>
            <person name="Kunieda T."/>
        </authorList>
    </citation>
    <scope>NUCLEOTIDE SEQUENCE [LARGE SCALE GENOMIC DNA]</scope>
    <source>
        <strain evidence="7 8">YOKOZUNA-1</strain>
    </source>
</reference>
<dbReference type="OrthoDB" id="10009301at2759"/>
<dbReference type="AlphaFoldDB" id="A0A1D1UWK5"/>
<keyword evidence="5" id="KW-0732">Signal</keyword>
<organism evidence="7 8">
    <name type="scientific">Ramazzottius varieornatus</name>
    <name type="common">Water bear</name>
    <name type="synonym">Tardigrade</name>
    <dbReference type="NCBI Taxonomy" id="947166"/>
    <lineage>
        <taxon>Eukaryota</taxon>
        <taxon>Metazoa</taxon>
        <taxon>Ecdysozoa</taxon>
        <taxon>Tardigrada</taxon>
        <taxon>Eutardigrada</taxon>
        <taxon>Parachela</taxon>
        <taxon>Hypsibioidea</taxon>
        <taxon>Ramazzottiidae</taxon>
        <taxon>Ramazzottius</taxon>
    </lineage>
</organism>
<dbReference type="STRING" id="947166.A0A1D1UWK5"/>
<evidence type="ECO:0000256" key="1">
    <source>
        <dbReference type="ARBA" id="ARBA00022737"/>
    </source>
</evidence>
<evidence type="ECO:0000259" key="6">
    <source>
        <dbReference type="PROSITE" id="PS01180"/>
    </source>
</evidence>